<keyword evidence="2" id="KW-0645">Protease</keyword>
<dbReference type="AlphaFoldDB" id="A0A2M8LPY7"/>
<accession>A0A2M8LPY7</accession>
<dbReference type="GO" id="GO:0030288">
    <property type="term" value="C:outer membrane-bounded periplasmic space"/>
    <property type="evidence" value="ECO:0007669"/>
    <property type="project" value="TreeGrafter"/>
</dbReference>
<evidence type="ECO:0000313" key="7">
    <source>
        <dbReference type="EMBL" id="PJE94028.1"/>
    </source>
</evidence>
<gene>
    <name evidence="7" type="ORF">CUT44_27275</name>
</gene>
<proteinExistence type="inferred from homology"/>
<dbReference type="CDD" id="cd07560">
    <property type="entry name" value="Peptidase_S41_CPP"/>
    <property type="match status" value="1"/>
</dbReference>
<dbReference type="PROSITE" id="PS50106">
    <property type="entry name" value="PDZ"/>
    <property type="match status" value="1"/>
</dbReference>
<comment type="similarity">
    <text evidence="1">Belongs to the peptidase S41A family.</text>
</comment>
<keyword evidence="3" id="KW-0378">Hydrolase</keyword>
<evidence type="ECO:0000256" key="3">
    <source>
        <dbReference type="ARBA" id="ARBA00022801"/>
    </source>
</evidence>
<feature type="domain" description="PDZ" evidence="6">
    <location>
        <begin position="104"/>
        <end position="173"/>
    </location>
</feature>
<dbReference type="SMART" id="SM00245">
    <property type="entry name" value="TSPc"/>
    <property type="match status" value="1"/>
</dbReference>
<comment type="caution">
    <text evidence="7">The sequence shown here is derived from an EMBL/GenBank/DDBJ whole genome shotgun (WGS) entry which is preliminary data.</text>
</comment>
<evidence type="ECO:0000256" key="5">
    <source>
        <dbReference type="SAM" id="MobiDB-lite"/>
    </source>
</evidence>
<feature type="region of interest" description="Disordered" evidence="5">
    <location>
        <begin position="1"/>
        <end position="21"/>
    </location>
</feature>
<dbReference type="CDD" id="cd06782">
    <property type="entry name" value="cpPDZ_CPP-like"/>
    <property type="match status" value="1"/>
</dbReference>
<name>A0A2M8LPY7_9ACTN</name>
<dbReference type="Gene3D" id="3.90.226.10">
    <property type="entry name" value="2-enoyl-CoA Hydratase, Chain A, domain 1"/>
    <property type="match status" value="1"/>
</dbReference>
<dbReference type="GO" id="GO:0004175">
    <property type="term" value="F:endopeptidase activity"/>
    <property type="evidence" value="ECO:0007669"/>
    <property type="project" value="TreeGrafter"/>
</dbReference>
<dbReference type="InterPro" id="IPR041489">
    <property type="entry name" value="PDZ_6"/>
</dbReference>
<dbReference type="SUPFAM" id="SSF52096">
    <property type="entry name" value="ClpP/crotonase"/>
    <property type="match status" value="1"/>
</dbReference>
<dbReference type="GO" id="GO:0007165">
    <property type="term" value="P:signal transduction"/>
    <property type="evidence" value="ECO:0007669"/>
    <property type="project" value="TreeGrafter"/>
</dbReference>
<dbReference type="Pfam" id="PF17820">
    <property type="entry name" value="PDZ_6"/>
    <property type="match status" value="1"/>
</dbReference>
<evidence type="ECO:0000256" key="2">
    <source>
        <dbReference type="ARBA" id="ARBA00022670"/>
    </source>
</evidence>
<feature type="region of interest" description="Disordered" evidence="5">
    <location>
        <begin position="375"/>
        <end position="399"/>
    </location>
</feature>
<dbReference type="SUPFAM" id="SSF50156">
    <property type="entry name" value="PDZ domain-like"/>
    <property type="match status" value="1"/>
</dbReference>
<dbReference type="GO" id="GO:0006508">
    <property type="term" value="P:proteolysis"/>
    <property type="evidence" value="ECO:0007669"/>
    <property type="project" value="UniProtKB-KW"/>
</dbReference>
<dbReference type="PANTHER" id="PTHR32060">
    <property type="entry name" value="TAIL-SPECIFIC PROTEASE"/>
    <property type="match status" value="1"/>
</dbReference>
<dbReference type="InterPro" id="IPR029045">
    <property type="entry name" value="ClpP/crotonase-like_dom_sf"/>
</dbReference>
<evidence type="ECO:0000256" key="4">
    <source>
        <dbReference type="ARBA" id="ARBA00022825"/>
    </source>
</evidence>
<dbReference type="Gene3D" id="3.30.750.44">
    <property type="match status" value="1"/>
</dbReference>
<dbReference type="SMART" id="SM00228">
    <property type="entry name" value="PDZ"/>
    <property type="match status" value="1"/>
</dbReference>
<dbReference type="Gene3D" id="2.30.42.10">
    <property type="match status" value="1"/>
</dbReference>
<dbReference type="EMBL" id="PGGW01000069">
    <property type="protein sequence ID" value="PJE94028.1"/>
    <property type="molecule type" value="Genomic_DNA"/>
</dbReference>
<evidence type="ECO:0000259" key="6">
    <source>
        <dbReference type="PROSITE" id="PS50106"/>
    </source>
</evidence>
<evidence type="ECO:0000313" key="8">
    <source>
        <dbReference type="Proteomes" id="UP000230407"/>
    </source>
</evidence>
<keyword evidence="8" id="KW-1185">Reference proteome</keyword>
<dbReference type="GO" id="GO:0008236">
    <property type="term" value="F:serine-type peptidase activity"/>
    <property type="evidence" value="ECO:0007669"/>
    <property type="project" value="UniProtKB-KW"/>
</dbReference>
<reference evidence="7 8" key="1">
    <citation type="submission" date="2017-11" db="EMBL/GenBank/DDBJ databases">
        <title>Streptomyces carmine sp. nov., a novel actinomycete isolated from Sophora alopecuroides in Xinjiang, China.</title>
        <authorList>
            <person name="Wang Y."/>
            <person name="Luo X."/>
            <person name="Wan C."/>
            <person name="Zhang L."/>
        </authorList>
    </citation>
    <scope>NUCLEOTIDE SEQUENCE [LARGE SCALE GENOMIC DNA]</scope>
    <source>
        <strain evidence="7 8">TRM SA0054</strain>
    </source>
</reference>
<protein>
    <submittedName>
        <fullName evidence="7">Peptidase S41</fullName>
    </submittedName>
</protein>
<dbReference type="InterPro" id="IPR036034">
    <property type="entry name" value="PDZ_sf"/>
</dbReference>
<evidence type="ECO:0000256" key="1">
    <source>
        <dbReference type="ARBA" id="ARBA00009179"/>
    </source>
</evidence>
<sequence length="399" mass="41365">MPAPRDFVRTVGRSADGGHRPHRVRRGAGLTLLFVAVLTAGAVTESWVSVTESDAAPVSPRPSRVQEGRPAAQGGQHGEDGHDAEELVSRSGDRWAAAYSADEYAGLRRSLDGEYVGVGVSVRRIAAGRIRIDRVRPGGPADRAGVRAGDRLVAVDGTEVGGLPVTEVVTLLRGGLPGEEPPPGSRIRLGLERDGRGWQEELERAELDIETVTVSTVGPKVTRIRIDSFTKGSGAQVRRTAGRLPPDEGVLLDLRGNSGGLVAEAAEAASAFLDGGLVATYGEDGTEHALHAESGGNTGSPLVVLVDGGTMSAAELLAGALQDRGRAVVVGTRTFGKGTVQVPREQPDGSVAEVTVGHYTTPGGRTVGEEGLVPDLEVAPGQNPLAEARTVLSGLEPRS</sequence>
<dbReference type="InterPro" id="IPR004447">
    <property type="entry name" value="Peptidase_S41A"/>
</dbReference>
<organism evidence="7 8">
    <name type="scientific">Streptomyces carminius</name>
    <dbReference type="NCBI Taxonomy" id="2665496"/>
    <lineage>
        <taxon>Bacteria</taxon>
        <taxon>Bacillati</taxon>
        <taxon>Actinomycetota</taxon>
        <taxon>Actinomycetes</taxon>
        <taxon>Kitasatosporales</taxon>
        <taxon>Streptomycetaceae</taxon>
        <taxon>Streptomyces</taxon>
    </lineage>
</organism>
<dbReference type="PANTHER" id="PTHR32060:SF30">
    <property type="entry name" value="CARBOXY-TERMINAL PROCESSING PROTEASE CTPA"/>
    <property type="match status" value="1"/>
</dbReference>
<dbReference type="InterPro" id="IPR001478">
    <property type="entry name" value="PDZ"/>
</dbReference>
<dbReference type="InterPro" id="IPR005151">
    <property type="entry name" value="Tail-specific_protease"/>
</dbReference>
<dbReference type="Proteomes" id="UP000230407">
    <property type="component" value="Unassembled WGS sequence"/>
</dbReference>
<feature type="region of interest" description="Disordered" evidence="5">
    <location>
        <begin position="51"/>
        <end position="85"/>
    </location>
</feature>
<keyword evidence="4" id="KW-0720">Serine protease</keyword>
<dbReference type="Pfam" id="PF03572">
    <property type="entry name" value="Peptidase_S41"/>
    <property type="match status" value="1"/>
</dbReference>